<evidence type="ECO:0000259" key="5">
    <source>
        <dbReference type="PROSITE" id="PS50011"/>
    </source>
</evidence>
<evidence type="ECO:0000256" key="3">
    <source>
        <dbReference type="ARBA" id="ARBA00022777"/>
    </source>
</evidence>
<dbReference type="AlphaFoldDB" id="A0A8H3L9N4"/>
<dbReference type="Pfam" id="PF07714">
    <property type="entry name" value="PK_Tyr_Ser-Thr"/>
    <property type="match status" value="1"/>
</dbReference>
<dbReference type="InterPro" id="IPR000719">
    <property type="entry name" value="Prot_kinase_dom"/>
</dbReference>
<evidence type="ECO:0000313" key="7">
    <source>
        <dbReference type="Proteomes" id="UP000615446"/>
    </source>
</evidence>
<accession>A0A8H3L9N4</accession>
<evidence type="ECO:0000256" key="4">
    <source>
        <dbReference type="ARBA" id="ARBA00022840"/>
    </source>
</evidence>
<name>A0A8H3L9N4_9GLOM</name>
<dbReference type="Proteomes" id="UP000615446">
    <property type="component" value="Unassembled WGS sequence"/>
</dbReference>
<keyword evidence="3 6" id="KW-0418">Kinase</keyword>
<evidence type="ECO:0000256" key="2">
    <source>
        <dbReference type="ARBA" id="ARBA00022741"/>
    </source>
</evidence>
<dbReference type="PANTHER" id="PTHR44329">
    <property type="entry name" value="SERINE/THREONINE-PROTEIN KINASE TNNI3K-RELATED"/>
    <property type="match status" value="1"/>
</dbReference>
<dbReference type="PANTHER" id="PTHR44329:SF288">
    <property type="entry name" value="MITOGEN-ACTIVATED PROTEIN KINASE KINASE KINASE 20"/>
    <property type="match status" value="1"/>
</dbReference>
<sequence length="404" mass="47468">MSEGGFGIIYQAIWLVNNETVILKIFENSNNYSKYFINELKSFQHYSGLDHEYIIKYYGFTKELELNDYILVMKYASEGDLHKYLRNNFTKITWNKQKLHILWQISKGLETIHNKNFIHRDFHSGNILFDYSSKEECLDKQWKITDLGLSHIYIYIYIYIYIAVNNQSSNNEIYGVIPYIAPEIFKGAEFSKEADIYSFGMIMWELTTSCKPFDDVKHDIHLIYKFLDGKRPEITKDTPQCYANLMKSCWDHDPKKRPSIKKIRNTFGGWFFRNKCKAEFDQAEAIRMTLINSKKIGPEFSEKRHSEAIYTSRPLSALISKCSSIYSSLSFSCDDEQDHNYKYISKEQELDIDLKSLPSQILSSAIKNFSTSLKKRSNEVFLNAEIRGNYVGKRLRLANDRQNK</sequence>
<dbReference type="SUPFAM" id="SSF56112">
    <property type="entry name" value="Protein kinase-like (PK-like)"/>
    <property type="match status" value="1"/>
</dbReference>
<dbReference type="Gene3D" id="1.10.510.10">
    <property type="entry name" value="Transferase(Phosphotransferase) domain 1"/>
    <property type="match status" value="1"/>
</dbReference>
<feature type="domain" description="Protein kinase" evidence="5">
    <location>
        <begin position="1"/>
        <end position="271"/>
    </location>
</feature>
<dbReference type="InterPro" id="IPR001245">
    <property type="entry name" value="Ser-Thr/Tyr_kinase_cat_dom"/>
</dbReference>
<protein>
    <submittedName>
        <fullName evidence="6">Kinase-like domain-containing protein</fullName>
    </submittedName>
</protein>
<organism evidence="6 7">
    <name type="scientific">Rhizophagus clarus</name>
    <dbReference type="NCBI Taxonomy" id="94130"/>
    <lineage>
        <taxon>Eukaryota</taxon>
        <taxon>Fungi</taxon>
        <taxon>Fungi incertae sedis</taxon>
        <taxon>Mucoromycota</taxon>
        <taxon>Glomeromycotina</taxon>
        <taxon>Glomeromycetes</taxon>
        <taxon>Glomerales</taxon>
        <taxon>Glomeraceae</taxon>
        <taxon>Rhizophagus</taxon>
    </lineage>
</organism>
<dbReference type="OrthoDB" id="2367722at2759"/>
<gene>
    <name evidence="6" type="ORF">RCL2_000904900</name>
</gene>
<keyword evidence="4" id="KW-0067">ATP-binding</keyword>
<dbReference type="GO" id="GO:0005524">
    <property type="term" value="F:ATP binding"/>
    <property type="evidence" value="ECO:0007669"/>
    <property type="project" value="UniProtKB-KW"/>
</dbReference>
<dbReference type="EMBL" id="BLAL01000058">
    <property type="protein sequence ID" value="GES81808.1"/>
    <property type="molecule type" value="Genomic_DNA"/>
</dbReference>
<dbReference type="InterPro" id="IPR011009">
    <property type="entry name" value="Kinase-like_dom_sf"/>
</dbReference>
<dbReference type="InterPro" id="IPR051681">
    <property type="entry name" value="Ser/Thr_Kinases-Pseudokinases"/>
</dbReference>
<proteinExistence type="predicted"/>
<evidence type="ECO:0000313" key="6">
    <source>
        <dbReference type="EMBL" id="GES81808.1"/>
    </source>
</evidence>
<dbReference type="GO" id="GO:0004674">
    <property type="term" value="F:protein serine/threonine kinase activity"/>
    <property type="evidence" value="ECO:0007669"/>
    <property type="project" value="TreeGrafter"/>
</dbReference>
<dbReference type="PROSITE" id="PS50011">
    <property type="entry name" value="PROTEIN_KINASE_DOM"/>
    <property type="match status" value="1"/>
</dbReference>
<comment type="caution">
    <text evidence="6">The sequence shown here is derived from an EMBL/GenBank/DDBJ whole genome shotgun (WGS) entry which is preliminary data.</text>
</comment>
<evidence type="ECO:0000256" key="1">
    <source>
        <dbReference type="ARBA" id="ARBA00022679"/>
    </source>
</evidence>
<keyword evidence="1" id="KW-0808">Transferase</keyword>
<keyword evidence="2" id="KW-0547">Nucleotide-binding</keyword>
<reference evidence="6" key="1">
    <citation type="submission" date="2019-10" db="EMBL/GenBank/DDBJ databases">
        <title>Conservation and host-specific expression of non-tandemly repeated heterogenous ribosome RNA gene in arbuscular mycorrhizal fungi.</title>
        <authorList>
            <person name="Maeda T."/>
            <person name="Kobayashi Y."/>
            <person name="Nakagawa T."/>
            <person name="Ezawa T."/>
            <person name="Yamaguchi K."/>
            <person name="Bino T."/>
            <person name="Nishimoto Y."/>
            <person name="Shigenobu S."/>
            <person name="Kawaguchi M."/>
        </authorList>
    </citation>
    <scope>NUCLEOTIDE SEQUENCE</scope>
    <source>
        <strain evidence="6">HR1</strain>
    </source>
</reference>